<dbReference type="PRINTS" id="PR01021">
    <property type="entry name" value="OMPADOMAIN"/>
</dbReference>
<keyword evidence="3" id="KW-0998">Cell outer membrane</keyword>
<dbReference type="CDD" id="cd07185">
    <property type="entry name" value="OmpA_C-like"/>
    <property type="match status" value="1"/>
</dbReference>
<keyword evidence="2 4" id="KW-0472">Membrane</keyword>
<feature type="chain" id="PRO_5013023704" evidence="5">
    <location>
        <begin position="18"/>
        <end position="182"/>
    </location>
</feature>
<dbReference type="InterPro" id="IPR006665">
    <property type="entry name" value="OmpA-like"/>
</dbReference>
<dbReference type="PROSITE" id="PS51257">
    <property type="entry name" value="PROKAR_LIPOPROTEIN"/>
    <property type="match status" value="1"/>
</dbReference>
<dbReference type="InterPro" id="IPR006664">
    <property type="entry name" value="OMP_bac"/>
</dbReference>
<sequence length="182" mass="20725">MMFVFKHLMSTALINKAAVVLVTSLTLVACSTQTYVSDENTDKFAGIKVDKFLISEIVTEIKQILPPNKKVFISLISHFDFDSSLLTAEDKIELDKLIRQVSSLEGRLVIKGHTDYQGSDVYNENLSMQRALIIQNYLQEYLTPVHYEFSVEHFGELQPIIESHSLEANALNRRALVIFTER</sequence>
<dbReference type="Pfam" id="PF00691">
    <property type="entry name" value="OmpA"/>
    <property type="match status" value="1"/>
</dbReference>
<evidence type="ECO:0000313" key="7">
    <source>
        <dbReference type="EMBL" id="AQS38507.1"/>
    </source>
</evidence>
<evidence type="ECO:0000256" key="3">
    <source>
        <dbReference type="ARBA" id="ARBA00023237"/>
    </source>
</evidence>
<dbReference type="Gene3D" id="3.30.1330.60">
    <property type="entry name" value="OmpA-like domain"/>
    <property type="match status" value="1"/>
</dbReference>
<comment type="subcellular location">
    <subcellularLocation>
        <location evidence="1">Cell outer membrane</location>
    </subcellularLocation>
</comment>
<dbReference type="PROSITE" id="PS51123">
    <property type="entry name" value="OMPA_2"/>
    <property type="match status" value="1"/>
</dbReference>
<feature type="signal peptide" evidence="5">
    <location>
        <begin position="1"/>
        <end position="17"/>
    </location>
</feature>
<name>A0A1S6HSH3_9GAMM</name>
<dbReference type="RefSeq" id="WP_218919597.1">
    <property type="nucleotide sequence ID" value="NZ_CP014782.1"/>
</dbReference>
<dbReference type="EMBL" id="CP014782">
    <property type="protein sequence ID" value="AQS38507.1"/>
    <property type="molecule type" value="Genomic_DNA"/>
</dbReference>
<gene>
    <name evidence="7" type="ORF">Sps_03377</name>
</gene>
<evidence type="ECO:0000256" key="5">
    <source>
        <dbReference type="SAM" id="SignalP"/>
    </source>
</evidence>
<reference evidence="7 8" key="1">
    <citation type="submission" date="2016-03" db="EMBL/GenBank/DDBJ databases">
        <title>Complete genome sequence of Shewanella psychrophila WP2, a deep sea bacterium isolated from west Pacific sediment.</title>
        <authorList>
            <person name="Xu G."/>
            <person name="Jian H."/>
        </authorList>
    </citation>
    <scope>NUCLEOTIDE SEQUENCE [LARGE SCALE GENOMIC DNA]</scope>
    <source>
        <strain evidence="7 8">WP2</strain>
    </source>
</reference>
<dbReference type="Proteomes" id="UP000189545">
    <property type="component" value="Chromosome"/>
</dbReference>
<evidence type="ECO:0000256" key="1">
    <source>
        <dbReference type="ARBA" id="ARBA00004442"/>
    </source>
</evidence>
<dbReference type="STRING" id="225848.Sps_03377"/>
<keyword evidence="5" id="KW-0732">Signal</keyword>
<evidence type="ECO:0000256" key="4">
    <source>
        <dbReference type="PROSITE-ProRule" id="PRU00473"/>
    </source>
</evidence>
<evidence type="ECO:0000256" key="2">
    <source>
        <dbReference type="ARBA" id="ARBA00023136"/>
    </source>
</evidence>
<accession>A0A1S6HSH3</accession>
<dbReference type="PANTHER" id="PTHR30329">
    <property type="entry name" value="STATOR ELEMENT OF FLAGELLAR MOTOR COMPLEX"/>
    <property type="match status" value="1"/>
</dbReference>
<dbReference type="AlphaFoldDB" id="A0A1S6HSH3"/>
<proteinExistence type="predicted"/>
<dbReference type="KEGG" id="spsw:Sps_03377"/>
<dbReference type="GO" id="GO:0009279">
    <property type="term" value="C:cell outer membrane"/>
    <property type="evidence" value="ECO:0007669"/>
    <property type="project" value="UniProtKB-SubCell"/>
</dbReference>
<dbReference type="InterPro" id="IPR050330">
    <property type="entry name" value="Bact_OuterMem_StrucFunc"/>
</dbReference>
<evidence type="ECO:0000313" key="8">
    <source>
        <dbReference type="Proteomes" id="UP000189545"/>
    </source>
</evidence>
<keyword evidence="8" id="KW-1185">Reference proteome</keyword>
<evidence type="ECO:0000259" key="6">
    <source>
        <dbReference type="PROSITE" id="PS51123"/>
    </source>
</evidence>
<dbReference type="InterPro" id="IPR036737">
    <property type="entry name" value="OmpA-like_sf"/>
</dbReference>
<organism evidence="7 8">
    <name type="scientific">Shewanella psychrophila</name>
    <dbReference type="NCBI Taxonomy" id="225848"/>
    <lineage>
        <taxon>Bacteria</taxon>
        <taxon>Pseudomonadati</taxon>
        <taxon>Pseudomonadota</taxon>
        <taxon>Gammaproteobacteria</taxon>
        <taxon>Alteromonadales</taxon>
        <taxon>Shewanellaceae</taxon>
        <taxon>Shewanella</taxon>
    </lineage>
</organism>
<dbReference type="PANTHER" id="PTHR30329:SF21">
    <property type="entry name" value="LIPOPROTEIN YIAD-RELATED"/>
    <property type="match status" value="1"/>
</dbReference>
<protein>
    <submittedName>
        <fullName evidence="7">OmpA family</fullName>
    </submittedName>
</protein>
<dbReference type="SUPFAM" id="SSF103088">
    <property type="entry name" value="OmpA-like"/>
    <property type="match status" value="1"/>
</dbReference>
<feature type="domain" description="OmpA-like" evidence="6">
    <location>
        <begin position="66"/>
        <end position="182"/>
    </location>
</feature>